<gene>
    <name evidence="3" type="ORF">SAMN04488041_104193</name>
</gene>
<dbReference type="RefSeq" id="WP_005851483.1">
    <property type="nucleotide sequence ID" value="NZ_CP160835.1"/>
</dbReference>
<evidence type="ECO:0000256" key="1">
    <source>
        <dbReference type="SAM" id="MobiDB-lite"/>
    </source>
</evidence>
<name>A0A1H2YC39_9RHOB</name>
<organism evidence="3 4">
    <name type="scientific">Sulfitobacter pontiacus</name>
    <dbReference type="NCBI Taxonomy" id="60137"/>
    <lineage>
        <taxon>Bacteria</taxon>
        <taxon>Pseudomonadati</taxon>
        <taxon>Pseudomonadota</taxon>
        <taxon>Alphaproteobacteria</taxon>
        <taxon>Rhodobacterales</taxon>
        <taxon>Roseobacteraceae</taxon>
        <taxon>Sulfitobacter</taxon>
    </lineage>
</organism>
<evidence type="ECO:0008006" key="5">
    <source>
        <dbReference type="Google" id="ProtNLM"/>
    </source>
</evidence>
<protein>
    <recommendedName>
        <fullName evidence="5">Lipoprotein</fullName>
    </recommendedName>
</protein>
<dbReference type="GeneID" id="94020928"/>
<feature type="region of interest" description="Disordered" evidence="1">
    <location>
        <begin position="24"/>
        <end position="55"/>
    </location>
</feature>
<evidence type="ECO:0000256" key="2">
    <source>
        <dbReference type="SAM" id="SignalP"/>
    </source>
</evidence>
<dbReference type="STRING" id="60137.SAMN04488041_104193"/>
<accession>A0A1H2YC39</accession>
<feature type="signal peptide" evidence="2">
    <location>
        <begin position="1"/>
        <end position="21"/>
    </location>
</feature>
<dbReference type="EMBL" id="FNNB01000004">
    <property type="protein sequence ID" value="SDX02535.1"/>
    <property type="molecule type" value="Genomic_DNA"/>
</dbReference>
<evidence type="ECO:0000313" key="4">
    <source>
        <dbReference type="Proteomes" id="UP000183076"/>
    </source>
</evidence>
<evidence type="ECO:0000313" key="3">
    <source>
        <dbReference type="EMBL" id="SDX02535.1"/>
    </source>
</evidence>
<sequence>MIRAAVLAVVALAVLAGCDSAQRHAPSAHDSRAYPPATDTATRKHRSNYEPGVHISGHVDVGVSKTF</sequence>
<feature type="chain" id="PRO_5010353912" description="Lipoprotein" evidence="2">
    <location>
        <begin position="22"/>
        <end position="67"/>
    </location>
</feature>
<dbReference type="PROSITE" id="PS51257">
    <property type="entry name" value="PROKAR_LIPOPROTEIN"/>
    <property type="match status" value="1"/>
</dbReference>
<reference evidence="4" key="1">
    <citation type="submission" date="2016-10" db="EMBL/GenBank/DDBJ databases">
        <authorList>
            <person name="Varghese N."/>
            <person name="Submissions S."/>
        </authorList>
    </citation>
    <scope>NUCLEOTIDE SEQUENCE [LARGE SCALE GENOMIC DNA]</scope>
    <source>
        <strain evidence="4">DSM 10014</strain>
    </source>
</reference>
<dbReference type="AlphaFoldDB" id="A0A1H2YC39"/>
<keyword evidence="2" id="KW-0732">Signal</keyword>
<dbReference type="Proteomes" id="UP000183076">
    <property type="component" value="Unassembled WGS sequence"/>
</dbReference>
<proteinExistence type="predicted"/>